<feature type="region of interest" description="Disordered" evidence="1">
    <location>
        <begin position="73"/>
        <end position="137"/>
    </location>
</feature>
<comment type="caution">
    <text evidence="2">The sequence shown here is derived from an EMBL/GenBank/DDBJ whole genome shotgun (WGS) entry which is preliminary data.</text>
</comment>
<organism evidence="2 3">
    <name type="scientific">Mytilus galloprovincialis</name>
    <name type="common">Mediterranean mussel</name>
    <dbReference type="NCBI Taxonomy" id="29158"/>
    <lineage>
        <taxon>Eukaryota</taxon>
        <taxon>Metazoa</taxon>
        <taxon>Spiralia</taxon>
        <taxon>Lophotrochozoa</taxon>
        <taxon>Mollusca</taxon>
        <taxon>Bivalvia</taxon>
        <taxon>Autobranchia</taxon>
        <taxon>Pteriomorphia</taxon>
        <taxon>Mytilida</taxon>
        <taxon>Mytiloidea</taxon>
        <taxon>Mytilidae</taxon>
        <taxon>Mytilinae</taxon>
        <taxon>Mytilus</taxon>
    </lineage>
</organism>
<dbReference type="Proteomes" id="UP000596742">
    <property type="component" value="Unassembled WGS sequence"/>
</dbReference>
<dbReference type="AlphaFoldDB" id="A0A8B6GXV5"/>
<accession>A0A8B6GXV5</accession>
<dbReference type="EMBL" id="UYJE01009155">
    <property type="protein sequence ID" value="VDI70656.1"/>
    <property type="molecule type" value="Genomic_DNA"/>
</dbReference>
<reference evidence="2" key="1">
    <citation type="submission" date="2018-11" db="EMBL/GenBank/DDBJ databases">
        <authorList>
            <person name="Alioto T."/>
            <person name="Alioto T."/>
        </authorList>
    </citation>
    <scope>NUCLEOTIDE SEQUENCE</scope>
</reference>
<feature type="compositionally biased region" description="Pro residues" evidence="1">
    <location>
        <begin position="91"/>
        <end position="105"/>
    </location>
</feature>
<sequence length="137" mass="16105">MAQPVTFTKRYRNDKMEMRTSFGRNMALTMTKTNGYFYINLYNNNPRCKGNCPMGLDEMEELCSLMSILTQVKEEFKEEDQQHSDKWETAPPHPPPQPPTQPPTQPTQQQHHRTGAPPAKRYRTEDYDPMDYFSELQ</sequence>
<evidence type="ECO:0000313" key="2">
    <source>
        <dbReference type="EMBL" id="VDI70656.1"/>
    </source>
</evidence>
<evidence type="ECO:0000256" key="1">
    <source>
        <dbReference type="SAM" id="MobiDB-lite"/>
    </source>
</evidence>
<keyword evidence="3" id="KW-1185">Reference proteome</keyword>
<proteinExistence type="predicted"/>
<feature type="compositionally biased region" description="Basic and acidic residues" evidence="1">
    <location>
        <begin position="73"/>
        <end position="88"/>
    </location>
</feature>
<name>A0A8B6GXV5_MYTGA</name>
<evidence type="ECO:0000313" key="3">
    <source>
        <dbReference type="Proteomes" id="UP000596742"/>
    </source>
</evidence>
<gene>
    <name evidence="2" type="ORF">MGAL_10B084696</name>
</gene>
<protein>
    <submittedName>
        <fullName evidence="2">Uncharacterized protein</fullName>
    </submittedName>
</protein>